<dbReference type="SUPFAM" id="SSF74853">
    <property type="entry name" value="Lamin A/C globular tail domain"/>
    <property type="match status" value="1"/>
</dbReference>
<evidence type="ECO:0000256" key="3">
    <source>
        <dbReference type="ARBA" id="ARBA00022801"/>
    </source>
</evidence>
<keyword evidence="8" id="KW-1185">Reference proteome</keyword>
<dbReference type="PANTHER" id="PTHR12302:SF3">
    <property type="entry name" value="SERINE_THREONINE-PROTEIN KINASE 31"/>
    <property type="match status" value="1"/>
</dbReference>
<name>A0ABD5TEG1_9EURY</name>
<proteinExistence type="predicted"/>
<dbReference type="Gene3D" id="2.60.40.1260">
    <property type="entry name" value="Lamin Tail domain"/>
    <property type="match status" value="1"/>
</dbReference>
<protein>
    <submittedName>
        <fullName evidence="7">Lamin tail domain-containing protein</fullName>
    </submittedName>
</protein>
<keyword evidence="3" id="KW-0378">Hydrolase</keyword>
<evidence type="ECO:0000256" key="1">
    <source>
        <dbReference type="ARBA" id="ARBA00022722"/>
    </source>
</evidence>
<dbReference type="AlphaFoldDB" id="A0ABD5TEG1"/>
<dbReference type="GO" id="GO:0004519">
    <property type="term" value="F:endonuclease activity"/>
    <property type="evidence" value="ECO:0007669"/>
    <property type="project" value="UniProtKB-KW"/>
</dbReference>
<dbReference type="Pfam" id="PF00565">
    <property type="entry name" value="SNase"/>
    <property type="match status" value="1"/>
</dbReference>
<dbReference type="InterPro" id="IPR001322">
    <property type="entry name" value="Lamin_tail_dom"/>
</dbReference>
<accession>A0ABD5TEG1</accession>
<evidence type="ECO:0000313" key="8">
    <source>
        <dbReference type="Proteomes" id="UP001596443"/>
    </source>
</evidence>
<dbReference type="PANTHER" id="PTHR12302">
    <property type="entry name" value="EBNA2 BINDING PROTEIN P100"/>
    <property type="match status" value="1"/>
</dbReference>
<dbReference type="PROSITE" id="PS51257">
    <property type="entry name" value="PROKAR_LIPOPROTEIN"/>
    <property type="match status" value="1"/>
</dbReference>
<dbReference type="PROSITE" id="PS51841">
    <property type="entry name" value="LTD"/>
    <property type="match status" value="1"/>
</dbReference>
<evidence type="ECO:0000259" key="6">
    <source>
        <dbReference type="PROSITE" id="PS51841"/>
    </source>
</evidence>
<evidence type="ECO:0000259" key="5">
    <source>
        <dbReference type="PROSITE" id="PS50830"/>
    </source>
</evidence>
<dbReference type="SMART" id="SM00318">
    <property type="entry name" value="SNc"/>
    <property type="match status" value="1"/>
</dbReference>
<organism evidence="7 8">
    <name type="scientific">Halobaculum halobium</name>
    <dbReference type="NCBI Taxonomy" id="3032281"/>
    <lineage>
        <taxon>Archaea</taxon>
        <taxon>Methanobacteriati</taxon>
        <taxon>Methanobacteriota</taxon>
        <taxon>Stenosarchaea group</taxon>
        <taxon>Halobacteria</taxon>
        <taxon>Halobacteriales</taxon>
        <taxon>Haloferacaceae</taxon>
        <taxon>Halobaculum</taxon>
    </lineage>
</organism>
<dbReference type="EMBL" id="JBHSWX010000012">
    <property type="protein sequence ID" value="MFC6785855.1"/>
    <property type="molecule type" value="Genomic_DNA"/>
</dbReference>
<gene>
    <name evidence="7" type="ORF">ACFQFD_07665</name>
</gene>
<dbReference type="Proteomes" id="UP001596443">
    <property type="component" value="Unassembled WGS sequence"/>
</dbReference>
<feature type="domain" description="LTD" evidence="6">
    <location>
        <begin position="217"/>
        <end position="336"/>
    </location>
</feature>
<dbReference type="InterPro" id="IPR016071">
    <property type="entry name" value="Staphylococal_nuclease_OB-fold"/>
</dbReference>
<dbReference type="RefSeq" id="WP_284062676.1">
    <property type="nucleotide sequence ID" value="NZ_CP126158.1"/>
</dbReference>
<dbReference type="GeneID" id="81208914"/>
<dbReference type="SUPFAM" id="SSF50199">
    <property type="entry name" value="Staphylococcal nuclease"/>
    <property type="match status" value="1"/>
</dbReference>
<comment type="caution">
    <text evidence="7">The sequence shown here is derived from an EMBL/GenBank/DDBJ whole genome shotgun (WGS) entry which is preliminary data.</text>
</comment>
<feature type="domain" description="TNase-like" evidence="5">
    <location>
        <begin position="55"/>
        <end position="202"/>
    </location>
</feature>
<dbReference type="Pfam" id="PF00932">
    <property type="entry name" value="LTD"/>
    <property type="match status" value="1"/>
</dbReference>
<feature type="region of interest" description="Disordered" evidence="4">
    <location>
        <begin position="203"/>
        <end position="223"/>
    </location>
</feature>
<dbReference type="PROSITE" id="PS50830">
    <property type="entry name" value="TNASE_3"/>
    <property type="match status" value="1"/>
</dbReference>
<dbReference type="Gene3D" id="2.40.50.90">
    <property type="match status" value="1"/>
</dbReference>
<evidence type="ECO:0000256" key="2">
    <source>
        <dbReference type="ARBA" id="ARBA00022759"/>
    </source>
</evidence>
<keyword evidence="1" id="KW-0540">Nuclease</keyword>
<dbReference type="InterPro" id="IPR036415">
    <property type="entry name" value="Lamin_tail_dom_sf"/>
</dbReference>
<dbReference type="GO" id="GO:0016787">
    <property type="term" value="F:hydrolase activity"/>
    <property type="evidence" value="ECO:0007669"/>
    <property type="project" value="UniProtKB-KW"/>
</dbReference>
<dbReference type="InterPro" id="IPR035437">
    <property type="entry name" value="SNase_OB-fold_sf"/>
</dbReference>
<reference evidence="7 8" key="1">
    <citation type="journal article" date="2019" name="Int. J. Syst. Evol. Microbiol.">
        <title>The Global Catalogue of Microorganisms (GCM) 10K type strain sequencing project: providing services to taxonomists for standard genome sequencing and annotation.</title>
        <authorList>
            <consortium name="The Broad Institute Genomics Platform"/>
            <consortium name="The Broad Institute Genome Sequencing Center for Infectious Disease"/>
            <person name="Wu L."/>
            <person name="Ma J."/>
        </authorList>
    </citation>
    <scope>NUCLEOTIDE SEQUENCE [LARGE SCALE GENOMIC DNA]</scope>
    <source>
        <strain evidence="7 8">SYNS20</strain>
    </source>
</reference>
<evidence type="ECO:0000313" key="7">
    <source>
        <dbReference type="EMBL" id="MFC6785855.1"/>
    </source>
</evidence>
<feature type="region of interest" description="Disordered" evidence="4">
    <location>
        <begin position="28"/>
        <end position="56"/>
    </location>
</feature>
<feature type="compositionally biased region" description="Low complexity" evidence="4">
    <location>
        <begin position="35"/>
        <end position="56"/>
    </location>
</feature>
<evidence type="ECO:0000256" key="4">
    <source>
        <dbReference type="SAM" id="MobiDB-lite"/>
    </source>
</evidence>
<keyword evidence="2" id="KW-0255">Endonuclease</keyword>
<sequence length="336" mass="35464">MARPRLAALACCLLLVLAGCVVGPAGSDATPDGEGTATAPPGSDGTPATAAPPADGPRVTVVEVVDGDTFRFEYENGTTDTARLLGVDTPEVYGENTPDEFEGVPDTEAGRTCLREYGERASAYAKNRLLGEEVTLAFDANEPRRGYYDRLLVYVHHDGGSFNYALIDRGLARVYDSSFERGDAFYAAEERAMTAGRGLWSCREGTPGPAGDDETTATASATATPAGDGVVVSRIHADAEGDDGENLNDEYVVLTNRDEEAVDLSGWTLSDEAGFTYEFPDGTTLAAGATVTLHVGSGEDTDSDLYWGRGRPTLNNDGETVTLRDASGTYVAERST</sequence>